<dbReference type="SUPFAM" id="SSF46785">
    <property type="entry name" value="Winged helix' DNA-binding domain"/>
    <property type="match status" value="1"/>
</dbReference>
<dbReference type="PROSITE" id="PS50250">
    <property type="entry name" value="PCI"/>
    <property type="match status" value="1"/>
</dbReference>
<dbReference type="Pfam" id="PF01399">
    <property type="entry name" value="PCI"/>
    <property type="match status" value="1"/>
</dbReference>
<evidence type="ECO:0000256" key="2">
    <source>
        <dbReference type="ARBA" id="ARBA00004496"/>
    </source>
</evidence>
<comment type="subcellular location">
    <subcellularLocation>
        <location evidence="2">Cytoplasm</location>
    </subcellularLocation>
    <subcellularLocation>
        <location evidence="1">Nucleus</location>
    </subcellularLocation>
</comment>
<evidence type="ECO:0000313" key="9">
    <source>
        <dbReference type="EMBL" id="KAJ1647938.1"/>
    </source>
</evidence>
<dbReference type="SMART" id="SM00088">
    <property type="entry name" value="PINT"/>
    <property type="match status" value="1"/>
</dbReference>
<evidence type="ECO:0000256" key="7">
    <source>
        <dbReference type="ARBA" id="ARBA00023242"/>
    </source>
</evidence>
<dbReference type="PANTHER" id="PTHR10855:SF2">
    <property type="entry name" value="COP9 SIGNALOSOME COMPLEX SUBUNIT 4"/>
    <property type="match status" value="1"/>
</dbReference>
<name>A0A9W7XR02_9FUNG</name>
<dbReference type="InterPro" id="IPR040134">
    <property type="entry name" value="PSMD12/CSN4"/>
</dbReference>
<evidence type="ECO:0000313" key="10">
    <source>
        <dbReference type="Proteomes" id="UP001145021"/>
    </source>
</evidence>
<evidence type="ECO:0000256" key="1">
    <source>
        <dbReference type="ARBA" id="ARBA00004123"/>
    </source>
</evidence>
<gene>
    <name evidence="9" type="ORF">LPJ64_000750</name>
</gene>
<evidence type="ECO:0000256" key="3">
    <source>
        <dbReference type="ARBA" id="ARBA00010417"/>
    </source>
</evidence>
<sequence>MSSQVEQLAVEIANAFRSTDLSEPSSGNLAKTAQTFVKSKLQEIAEADSEHKQQLLITTVDASLNSQVATAMSTEIVMEIVASVDEDRAMDMTCRKKVLRHVLSRVQQRSMVYEEVILAARQALSNALASEERWEEAAQELRDLRFDQMHGRVNNNVKFDVYLKIIKYYAMAGNQDQAVLALNRAASMAQMVTDVRRIIKYRGIQAHIYENAHRYIEAANVYRNISQSDLKSKEDQERALSKAIECVVLAAAGPQKMRVMANLYREKLAASLPSFGLLENMVLKRLIKPAELEKFSRQAELQQDKVKILEQAVREHNVFVLSSLYTNIKFENLGRSLGIDADEAEQTCANMIAEGRMKGRIDQIDGVITFEGSHEVGEVAAAISMKRQVSTQAPPMHFRETVSAKWDLRIENLCQSVEDAVELLIERQPTYAKTLFRSMEQQQ</sequence>
<evidence type="ECO:0000256" key="6">
    <source>
        <dbReference type="ARBA" id="ARBA00022790"/>
    </source>
</evidence>
<organism evidence="9 10">
    <name type="scientific">Coemansia asiatica</name>
    <dbReference type="NCBI Taxonomy" id="1052880"/>
    <lineage>
        <taxon>Eukaryota</taxon>
        <taxon>Fungi</taxon>
        <taxon>Fungi incertae sedis</taxon>
        <taxon>Zoopagomycota</taxon>
        <taxon>Kickxellomycotina</taxon>
        <taxon>Kickxellomycetes</taxon>
        <taxon>Kickxellales</taxon>
        <taxon>Kickxellaceae</taxon>
        <taxon>Coemansia</taxon>
    </lineage>
</organism>
<reference evidence="9" key="1">
    <citation type="submission" date="2022-07" db="EMBL/GenBank/DDBJ databases">
        <title>Phylogenomic reconstructions and comparative analyses of Kickxellomycotina fungi.</title>
        <authorList>
            <person name="Reynolds N.K."/>
            <person name="Stajich J.E."/>
            <person name="Barry K."/>
            <person name="Grigoriev I.V."/>
            <person name="Crous P."/>
            <person name="Smith M.E."/>
        </authorList>
    </citation>
    <scope>NUCLEOTIDE SEQUENCE</scope>
    <source>
        <strain evidence="9">NBRC 105413</strain>
    </source>
</reference>
<protein>
    <recommendedName>
        <fullName evidence="4">COP9 signalosome complex subunit 4</fullName>
    </recommendedName>
</protein>
<accession>A0A9W7XR02</accession>
<dbReference type="EMBL" id="JANBOH010000016">
    <property type="protein sequence ID" value="KAJ1647938.1"/>
    <property type="molecule type" value="Genomic_DNA"/>
</dbReference>
<evidence type="ECO:0000256" key="4">
    <source>
        <dbReference type="ARBA" id="ARBA00014881"/>
    </source>
</evidence>
<feature type="domain" description="PCI" evidence="8">
    <location>
        <begin position="214"/>
        <end position="375"/>
    </location>
</feature>
<dbReference type="Proteomes" id="UP001145021">
    <property type="component" value="Unassembled WGS sequence"/>
</dbReference>
<comment type="caution">
    <text evidence="9">The sequence shown here is derived from an EMBL/GenBank/DDBJ whole genome shotgun (WGS) entry which is preliminary data.</text>
</comment>
<dbReference type="PANTHER" id="PTHR10855">
    <property type="entry name" value="26S PROTEASOME NON-ATPASE REGULATORY SUBUNIT 12/COP9 SIGNALOSOME COMPLEX SUBUNIT 4"/>
    <property type="match status" value="1"/>
</dbReference>
<evidence type="ECO:0000259" key="8">
    <source>
        <dbReference type="PROSITE" id="PS50250"/>
    </source>
</evidence>
<dbReference type="Pfam" id="PF22241">
    <property type="entry name" value="PSMD12-CSN4_N"/>
    <property type="match status" value="1"/>
</dbReference>
<dbReference type="InterPro" id="IPR036390">
    <property type="entry name" value="WH_DNA-bd_sf"/>
</dbReference>
<dbReference type="GO" id="GO:0005829">
    <property type="term" value="C:cytosol"/>
    <property type="evidence" value="ECO:0007669"/>
    <property type="project" value="TreeGrafter"/>
</dbReference>
<dbReference type="InterPro" id="IPR036388">
    <property type="entry name" value="WH-like_DNA-bd_sf"/>
</dbReference>
<comment type="similarity">
    <text evidence="3">Belongs to the CSN4 family.</text>
</comment>
<dbReference type="InterPro" id="IPR000717">
    <property type="entry name" value="PCI_dom"/>
</dbReference>
<dbReference type="Gene3D" id="1.10.10.10">
    <property type="entry name" value="Winged helix-like DNA-binding domain superfamily/Winged helix DNA-binding domain"/>
    <property type="match status" value="1"/>
</dbReference>
<keyword evidence="10" id="KW-1185">Reference proteome</keyword>
<dbReference type="AlphaFoldDB" id="A0A9W7XR02"/>
<keyword evidence="6" id="KW-0736">Signalosome</keyword>
<dbReference type="InterPro" id="IPR054559">
    <property type="entry name" value="PSMD12-CSN4-like_N"/>
</dbReference>
<evidence type="ECO:0000256" key="5">
    <source>
        <dbReference type="ARBA" id="ARBA00022490"/>
    </source>
</evidence>
<dbReference type="GO" id="GO:0008180">
    <property type="term" value="C:COP9 signalosome"/>
    <property type="evidence" value="ECO:0007669"/>
    <property type="project" value="UniProtKB-KW"/>
</dbReference>
<keyword evidence="5" id="KW-0963">Cytoplasm</keyword>
<proteinExistence type="inferred from homology"/>
<keyword evidence="7" id="KW-0539">Nucleus</keyword>